<dbReference type="EMBL" id="JAAQHG020000010">
    <property type="protein sequence ID" value="KAL1587393.1"/>
    <property type="molecule type" value="Genomic_DNA"/>
</dbReference>
<evidence type="ECO:0000256" key="1">
    <source>
        <dbReference type="SAM" id="MobiDB-lite"/>
    </source>
</evidence>
<dbReference type="Gene3D" id="1.10.600.10">
    <property type="entry name" value="Farnesyl Diphosphate Synthase"/>
    <property type="match status" value="1"/>
</dbReference>
<dbReference type="Pfam" id="PF19086">
    <property type="entry name" value="Terpene_syn_C_2"/>
    <property type="match status" value="1"/>
</dbReference>
<dbReference type="AlphaFoldDB" id="A0AB34KQI4"/>
<accession>A0AB34KQI4</accession>
<evidence type="ECO:0000313" key="2">
    <source>
        <dbReference type="EMBL" id="KAL1587393.1"/>
    </source>
</evidence>
<evidence type="ECO:0000313" key="3">
    <source>
        <dbReference type="Proteomes" id="UP000803884"/>
    </source>
</evidence>
<dbReference type="RefSeq" id="XP_069230498.1">
    <property type="nucleotide sequence ID" value="XM_069372518.1"/>
</dbReference>
<dbReference type="Proteomes" id="UP000803884">
    <property type="component" value="Unassembled WGS sequence"/>
</dbReference>
<feature type="region of interest" description="Disordered" evidence="1">
    <location>
        <begin position="108"/>
        <end position="127"/>
    </location>
</feature>
<proteinExistence type="predicted"/>
<dbReference type="GeneID" id="96005356"/>
<reference evidence="2 3" key="1">
    <citation type="journal article" date="2020" name="Microbiol. Resour. Announc.">
        <title>Draft Genome Sequence of a Cladosporium Species Isolated from the Mesophotic Ascidian Didemnum maculosum.</title>
        <authorList>
            <person name="Gioti A."/>
            <person name="Siaperas R."/>
            <person name="Nikolaivits E."/>
            <person name="Le Goff G."/>
            <person name="Ouazzani J."/>
            <person name="Kotoulas G."/>
            <person name="Topakas E."/>
        </authorList>
    </citation>
    <scope>NUCLEOTIDE SEQUENCE [LARGE SCALE GENOMIC DNA]</scope>
    <source>
        <strain evidence="2 3">TM138-S3</strain>
    </source>
</reference>
<dbReference type="SUPFAM" id="SSF48576">
    <property type="entry name" value="Terpenoid synthases"/>
    <property type="match status" value="1"/>
</dbReference>
<feature type="compositionally biased region" description="Pro residues" evidence="1">
    <location>
        <begin position="114"/>
        <end position="125"/>
    </location>
</feature>
<protein>
    <submittedName>
        <fullName evidence="2">Uncharacterized protein</fullName>
    </submittedName>
</protein>
<dbReference type="InterPro" id="IPR008949">
    <property type="entry name" value="Isoprenoid_synthase_dom_sf"/>
</dbReference>
<gene>
    <name evidence="2" type="ORF">WHR41_03912</name>
</gene>
<keyword evidence="3" id="KW-1185">Reference proteome</keyword>
<comment type="caution">
    <text evidence="2">The sequence shown here is derived from an EMBL/GenBank/DDBJ whole genome shotgun (WGS) entry which is preliminary data.</text>
</comment>
<name>A0AB34KQI4_9PEZI</name>
<organism evidence="2 3">
    <name type="scientific">Cladosporium halotolerans</name>
    <dbReference type="NCBI Taxonomy" id="1052096"/>
    <lineage>
        <taxon>Eukaryota</taxon>
        <taxon>Fungi</taxon>
        <taxon>Dikarya</taxon>
        <taxon>Ascomycota</taxon>
        <taxon>Pezizomycotina</taxon>
        <taxon>Dothideomycetes</taxon>
        <taxon>Dothideomycetidae</taxon>
        <taxon>Cladosporiales</taxon>
        <taxon>Cladosporiaceae</taxon>
        <taxon>Cladosporium</taxon>
    </lineage>
</organism>
<sequence>MRSFETFGNGKNSYVVPGKELRLYGCFTILKVKRSIYEELCDDALKGVKRELAAYFYENGVEVPLTTENKLSGNWIAVVMPDAIPSRLVASQRPCQPFPAWIRPAVTRASPTSPAAPPQSEPSSPPLITDLLSTDRSQALDLLHAWRNHFNHPLKNPPQTEHPTTLQAYLSSHTATNPWIPTLLFALGLHLHASELALLDSAIRAATTSLLLTKDYWTWPRVCRSADNNARLSNAVAVVMAEHGLSEAKARESVKRAAVDAEMEILERKAEILDGSGDERGEVGVFLEGLEQFVGGCGFWWAAGRGR</sequence>